<dbReference type="InterPro" id="IPR002213">
    <property type="entry name" value="UDP_glucos_trans"/>
</dbReference>
<evidence type="ECO:0000256" key="2">
    <source>
        <dbReference type="ARBA" id="ARBA00022676"/>
    </source>
</evidence>
<keyword evidence="2" id="KW-0328">Glycosyltransferase</keyword>
<dbReference type="OrthoDB" id="5488434at2"/>
<feature type="domain" description="Erythromycin biosynthesis protein CIII-like C-terminal" evidence="4">
    <location>
        <begin position="242"/>
        <end position="378"/>
    </location>
</feature>
<dbReference type="InterPro" id="IPR050426">
    <property type="entry name" value="Glycosyltransferase_28"/>
</dbReference>
<dbReference type="GO" id="GO:0017000">
    <property type="term" value="P:antibiotic biosynthetic process"/>
    <property type="evidence" value="ECO:0007669"/>
    <property type="project" value="UniProtKB-ARBA"/>
</dbReference>
<name>A0A365H0S7_9ACTN</name>
<sequence>MRALFVTSPGLGHLFPTVPLAQALRAAGHEVRYATGGLSLAVSDAGLDVMDVTPGLDYLKVYMPDEADGEADAANPMFADDPDDLALAKLFGRVSGVMVDGTLAAARSWSPDLVISPPLQGAGPLVAAALNLPHVELRLGSYDSGARLAETVRAAMAAHYDRHGVTGEPRARAQITMFPPSFQALLPEQRRSPGAWPMRYVPYNGGAVLPDWLLRPAEKPRIAVTLGTIEAQWGGIAMLAPLLAAAGGVDAEFAVTLGGGDAALLGELPPNVRIVEWAPLDVLLETCSAVIHHGGSGTTMTAVAAGIPQCVLPRGSYQQTGGDLLPRRGIGIVSEPESVGVTECQTLLKDEALRDAARQARDELLSMPAPADLVARLAGLAR</sequence>
<accession>A0A365H0S7</accession>
<dbReference type="EMBL" id="QLYX01000012">
    <property type="protein sequence ID" value="RAY12695.1"/>
    <property type="molecule type" value="Genomic_DNA"/>
</dbReference>
<evidence type="ECO:0000256" key="1">
    <source>
        <dbReference type="ARBA" id="ARBA00006962"/>
    </source>
</evidence>
<keyword evidence="3" id="KW-0808">Transferase</keyword>
<dbReference type="InterPro" id="IPR010610">
    <property type="entry name" value="EryCIII-like_C"/>
</dbReference>
<dbReference type="Proteomes" id="UP000251891">
    <property type="component" value="Unassembled WGS sequence"/>
</dbReference>
<comment type="similarity">
    <text evidence="1">Belongs to the glycosyltransferase 28 family.</text>
</comment>
<dbReference type="InterPro" id="IPR048284">
    <property type="entry name" value="EryCIII-like_N"/>
</dbReference>
<evidence type="ECO:0000259" key="5">
    <source>
        <dbReference type="Pfam" id="PF21036"/>
    </source>
</evidence>
<protein>
    <submittedName>
        <fullName evidence="6">Uncharacterized protein</fullName>
    </submittedName>
</protein>
<dbReference type="RefSeq" id="WP_111870302.1">
    <property type="nucleotide sequence ID" value="NZ_QLYX01000012.1"/>
</dbReference>
<organism evidence="6 7">
    <name type="scientific">Actinomadura craniellae</name>
    <dbReference type="NCBI Taxonomy" id="2231787"/>
    <lineage>
        <taxon>Bacteria</taxon>
        <taxon>Bacillati</taxon>
        <taxon>Actinomycetota</taxon>
        <taxon>Actinomycetes</taxon>
        <taxon>Streptosporangiales</taxon>
        <taxon>Thermomonosporaceae</taxon>
        <taxon>Actinomadura</taxon>
    </lineage>
</organism>
<evidence type="ECO:0000259" key="4">
    <source>
        <dbReference type="Pfam" id="PF06722"/>
    </source>
</evidence>
<keyword evidence="7" id="KW-1185">Reference proteome</keyword>
<dbReference type="SUPFAM" id="SSF53756">
    <property type="entry name" value="UDP-Glycosyltransferase/glycogen phosphorylase"/>
    <property type="match status" value="1"/>
</dbReference>
<dbReference type="Pfam" id="PF06722">
    <property type="entry name" value="EryCIII-like_C"/>
    <property type="match status" value="1"/>
</dbReference>
<evidence type="ECO:0000313" key="6">
    <source>
        <dbReference type="EMBL" id="RAY12695.1"/>
    </source>
</evidence>
<comment type="caution">
    <text evidence="6">The sequence shown here is derived from an EMBL/GenBank/DDBJ whole genome shotgun (WGS) entry which is preliminary data.</text>
</comment>
<gene>
    <name evidence="6" type="ORF">DPM19_24195</name>
</gene>
<evidence type="ECO:0000313" key="7">
    <source>
        <dbReference type="Proteomes" id="UP000251891"/>
    </source>
</evidence>
<dbReference type="Gene3D" id="3.40.50.2000">
    <property type="entry name" value="Glycogen Phosphorylase B"/>
    <property type="match status" value="2"/>
</dbReference>
<proteinExistence type="inferred from homology"/>
<reference evidence="6 7" key="1">
    <citation type="submission" date="2018-06" db="EMBL/GenBank/DDBJ databases">
        <title>Actinomadura craniellae sp. nov. isolated from marine sponge Craniella sp.</title>
        <authorList>
            <person name="Li L."/>
            <person name="Xu Q.H."/>
            <person name="Lin H.W."/>
            <person name="Lu Y.H."/>
        </authorList>
    </citation>
    <scope>NUCLEOTIDE SEQUENCE [LARGE SCALE GENOMIC DNA]</scope>
    <source>
        <strain evidence="6 7">LHW63021</strain>
    </source>
</reference>
<dbReference type="PANTHER" id="PTHR48050:SF13">
    <property type="entry name" value="STEROL 3-BETA-GLUCOSYLTRANSFERASE UGT80A2"/>
    <property type="match status" value="1"/>
</dbReference>
<dbReference type="FunFam" id="3.40.50.2000:FF:000072">
    <property type="entry name" value="Glycosyl transferase"/>
    <property type="match status" value="1"/>
</dbReference>
<dbReference type="GO" id="GO:0016758">
    <property type="term" value="F:hexosyltransferase activity"/>
    <property type="evidence" value="ECO:0007669"/>
    <property type="project" value="UniProtKB-ARBA"/>
</dbReference>
<dbReference type="GO" id="GO:0008194">
    <property type="term" value="F:UDP-glycosyltransferase activity"/>
    <property type="evidence" value="ECO:0007669"/>
    <property type="project" value="InterPro"/>
</dbReference>
<dbReference type="Pfam" id="PF21036">
    <property type="entry name" value="EryCIII-like_N"/>
    <property type="match status" value="1"/>
</dbReference>
<feature type="domain" description="Erythromycin biosynthesis protein CIII-like N-terminal" evidence="5">
    <location>
        <begin position="22"/>
        <end position="227"/>
    </location>
</feature>
<dbReference type="PANTHER" id="PTHR48050">
    <property type="entry name" value="STEROL 3-BETA-GLUCOSYLTRANSFERASE"/>
    <property type="match status" value="1"/>
</dbReference>
<evidence type="ECO:0000256" key="3">
    <source>
        <dbReference type="ARBA" id="ARBA00022679"/>
    </source>
</evidence>
<dbReference type="CDD" id="cd03784">
    <property type="entry name" value="GT1_Gtf-like"/>
    <property type="match status" value="1"/>
</dbReference>
<dbReference type="AlphaFoldDB" id="A0A365H0S7"/>